<name>A0ABQ6C7C9_9BURK</name>
<feature type="domain" description="FAD-binding FR-type" evidence="2">
    <location>
        <begin position="19"/>
        <end position="123"/>
    </location>
</feature>
<dbReference type="InterPro" id="IPR007037">
    <property type="entry name" value="SIP_rossman_dom"/>
</dbReference>
<sequence>MNPHPVTPSSPVQRVRHDIVRRDLRIERIDTPSPGFRAITFTGPTLGGLVSMSFDDHLKFFFTDAQGQEQRRDYTPRRHDPVHGRLTLEFALHDGGLAAEWARQAREGDAATIAGPRGSQIVSTDLDWHWLTGDATALPAIARRLEELPAGSPVRALILVPEQDQRPLALQPGQQVQWVSDPEAFVRALHHLKRPEGEGFVWCAGEAGLMARAREVVLNHHAVPRTHTRISAYWKQGTSSFHEDL</sequence>
<dbReference type="Proteomes" id="UP001156903">
    <property type="component" value="Unassembled WGS sequence"/>
</dbReference>
<evidence type="ECO:0000256" key="1">
    <source>
        <dbReference type="ARBA" id="ARBA00035644"/>
    </source>
</evidence>
<evidence type="ECO:0000313" key="3">
    <source>
        <dbReference type="EMBL" id="GLS15533.1"/>
    </source>
</evidence>
<comment type="similarity">
    <text evidence="1">Belongs to the SIP oxidoreductase family.</text>
</comment>
<dbReference type="SUPFAM" id="SSF63380">
    <property type="entry name" value="Riboflavin synthase domain-like"/>
    <property type="match status" value="1"/>
</dbReference>
<dbReference type="PANTHER" id="PTHR30157">
    <property type="entry name" value="FERRIC REDUCTASE, NADPH-DEPENDENT"/>
    <property type="match status" value="1"/>
</dbReference>
<organism evidence="3 4">
    <name type="scientific">Hydrogenophaga electricum</name>
    <dbReference type="NCBI Taxonomy" id="1230953"/>
    <lineage>
        <taxon>Bacteria</taxon>
        <taxon>Pseudomonadati</taxon>
        <taxon>Pseudomonadota</taxon>
        <taxon>Betaproteobacteria</taxon>
        <taxon>Burkholderiales</taxon>
        <taxon>Comamonadaceae</taxon>
        <taxon>Hydrogenophaga</taxon>
    </lineage>
</organism>
<dbReference type="Pfam" id="PF08021">
    <property type="entry name" value="FAD_binding_9"/>
    <property type="match status" value="2"/>
</dbReference>
<dbReference type="InterPro" id="IPR039261">
    <property type="entry name" value="FNR_nucleotide-bd"/>
</dbReference>
<comment type="caution">
    <text evidence="3">The sequence shown here is derived from an EMBL/GenBank/DDBJ whole genome shotgun (WGS) entry which is preliminary data.</text>
</comment>
<dbReference type="InterPro" id="IPR017938">
    <property type="entry name" value="Riboflavin_synthase-like_b-brl"/>
</dbReference>
<gene>
    <name evidence="3" type="primary">mxcB</name>
    <name evidence="3" type="ORF">GCM10007935_29690</name>
</gene>
<reference evidence="4" key="1">
    <citation type="journal article" date="2019" name="Int. J. Syst. Evol. Microbiol.">
        <title>The Global Catalogue of Microorganisms (GCM) 10K type strain sequencing project: providing services to taxonomists for standard genome sequencing and annotation.</title>
        <authorList>
            <consortium name="The Broad Institute Genomics Platform"/>
            <consortium name="The Broad Institute Genome Sequencing Center for Infectious Disease"/>
            <person name="Wu L."/>
            <person name="Ma J."/>
        </authorList>
    </citation>
    <scope>NUCLEOTIDE SEQUENCE [LARGE SCALE GENOMIC DNA]</scope>
    <source>
        <strain evidence="4">NBRC 109341</strain>
    </source>
</reference>
<accession>A0ABQ6C7C9</accession>
<protein>
    <submittedName>
        <fullName evidence="3">Siderophore-interacting protein</fullName>
    </submittedName>
</protein>
<evidence type="ECO:0000259" key="2">
    <source>
        <dbReference type="PROSITE" id="PS51384"/>
    </source>
</evidence>
<dbReference type="InterPro" id="IPR013113">
    <property type="entry name" value="SIP_FAD-bd"/>
</dbReference>
<dbReference type="InterPro" id="IPR039374">
    <property type="entry name" value="SIP_fam"/>
</dbReference>
<dbReference type="PANTHER" id="PTHR30157:SF0">
    <property type="entry name" value="NADPH-DEPENDENT FERRIC-CHELATE REDUCTASE"/>
    <property type="match status" value="1"/>
</dbReference>
<evidence type="ECO:0000313" key="4">
    <source>
        <dbReference type="Proteomes" id="UP001156903"/>
    </source>
</evidence>
<dbReference type="Pfam" id="PF04954">
    <property type="entry name" value="SIP"/>
    <property type="match status" value="1"/>
</dbReference>
<keyword evidence="4" id="KW-1185">Reference proteome</keyword>
<dbReference type="InterPro" id="IPR017927">
    <property type="entry name" value="FAD-bd_FR_type"/>
</dbReference>
<dbReference type="Gene3D" id="2.40.30.10">
    <property type="entry name" value="Translation factors"/>
    <property type="match status" value="1"/>
</dbReference>
<dbReference type="EMBL" id="BSPB01000027">
    <property type="protein sequence ID" value="GLS15533.1"/>
    <property type="molecule type" value="Genomic_DNA"/>
</dbReference>
<dbReference type="Gene3D" id="3.40.50.80">
    <property type="entry name" value="Nucleotide-binding domain of ferredoxin-NADP reductase (FNR) module"/>
    <property type="match status" value="1"/>
</dbReference>
<dbReference type="RefSeq" id="WP_284308397.1">
    <property type="nucleotide sequence ID" value="NZ_BSPB01000027.1"/>
</dbReference>
<dbReference type="CDD" id="cd06193">
    <property type="entry name" value="siderophore_interacting"/>
    <property type="match status" value="1"/>
</dbReference>
<dbReference type="PROSITE" id="PS51384">
    <property type="entry name" value="FAD_FR"/>
    <property type="match status" value="1"/>
</dbReference>
<proteinExistence type="inferred from homology"/>